<keyword evidence="1" id="KW-0808">Transferase</keyword>
<dbReference type="EMBL" id="NGJN01000005">
    <property type="protein sequence ID" value="OZV68137.1"/>
    <property type="molecule type" value="Genomic_DNA"/>
</dbReference>
<dbReference type="CDD" id="cd03801">
    <property type="entry name" value="GT4_PimA-like"/>
    <property type="match status" value="1"/>
</dbReference>
<dbReference type="SUPFAM" id="SSF53756">
    <property type="entry name" value="UDP-Glycosyltransferase/glycogen phosphorylase"/>
    <property type="match status" value="1"/>
</dbReference>
<dbReference type="Gene3D" id="3.40.50.2000">
    <property type="entry name" value="Glycogen Phosphorylase B"/>
    <property type="match status" value="1"/>
</dbReference>
<organism evidence="1 2">
    <name type="scientific">Winogradskyella aurantia</name>
    <dbReference type="NCBI Taxonomy" id="1915063"/>
    <lineage>
        <taxon>Bacteria</taxon>
        <taxon>Pseudomonadati</taxon>
        <taxon>Bacteroidota</taxon>
        <taxon>Flavobacteriia</taxon>
        <taxon>Flavobacteriales</taxon>
        <taxon>Flavobacteriaceae</taxon>
        <taxon>Winogradskyella</taxon>
    </lineage>
</organism>
<dbReference type="GO" id="GO:0016740">
    <property type="term" value="F:transferase activity"/>
    <property type="evidence" value="ECO:0007669"/>
    <property type="project" value="UniProtKB-KW"/>
</dbReference>
<gene>
    <name evidence="1" type="ORF">CA834_10855</name>
</gene>
<dbReference type="Pfam" id="PF13692">
    <property type="entry name" value="Glyco_trans_1_4"/>
    <property type="match status" value="1"/>
</dbReference>
<dbReference type="OrthoDB" id="9807209at2"/>
<evidence type="ECO:0000313" key="1">
    <source>
        <dbReference type="EMBL" id="OZV68137.1"/>
    </source>
</evidence>
<name>A0A265USU2_9FLAO</name>
<keyword evidence="2" id="KW-1185">Reference proteome</keyword>
<proteinExistence type="predicted"/>
<reference evidence="1 2" key="1">
    <citation type="submission" date="2017-05" db="EMBL/GenBank/DDBJ databases">
        <title>The draft genome sequence of Idiomarina salinarum WNB302.</title>
        <authorList>
            <person name="Sun Y."/>
            <person name="Chen B."/>
            <person name="Du Z."/>
        </authorList>
    </citation>
    <scope>NUCLEOTIDE SEQUENCE [LARGE SCALE GENOMIC DNA]</scope>
    <source>
        <strain evidence="1 2">WNB302</strain>
    </source>
</reference>
<comment type="caution">
    <text evidence="1">The sequence shown here is derived from an EMBL/GenBank/DDBJ whole genome shotgun (WGS) entry which is preliminary data.</text>
</comment>
<evidence type="ECO:0000313" key="2">
    <source>
        <dbReference type="Proteomes" id="UP000216840"/>
    </source>
</evidence>
<accession>A0A265USU2</accession>
<dbReference type="AlphaFoldDB" id="A0A265USU2"/>
<dbReference type="Proteomes" id="UP000216840">
    <property type="component" value="Unassembled WGS sequence"/>
</dbReference>
<protein>
    <submittedName>
        <fullName evidence="1">Glycosyltransferase</fullName>
    </submittedName>
</protein>
<dbReference type="RefSeq" id="WP_094968723.1">
    <property type="nucleotide sequence ID" value="NZ_NGJN01000005.1"/>
</dbReference>
<sequence>MKKKLLIIGFVWPEPKSSAAGSRMLQLIDLFQAQHYDITFASAANSSDRSFDLSGLGIKVKTIELNHSSFDAFIKDLNPELVLFDRFMTVEQYGWRVAKNCPDALRILDMEDFHGLRKARELAMKENRAVEISYLQNPISKREIASMYCCDLNLVISESEMEILTHDFGFPKEQLYYLPFLIDLTHKSKIEENTFESRENFISIGNFLHAPNYDAALYLKSEIWPKIRKKMPNAELHVYGAYSSQKILDLNDYNQGFVIKGFTNDVNRTMSGYRVCLAPLRFGAGLKGKLIDAMVNGTPCIMSSIAEEGMFGEFEPNGFVEDDSDIFAEKAVQLYKTEELWKQKQEFGTKILKQRFDKSQFTVPFSEVIAHVKQHLKTYRQHNFIGQILQLQGFQGTKYLSKWIELKNS</sequence>